<comment type="similarity">
    <text evidence="1">Belongs to the paxM FAD-dependent monooxygenase family.</text>
</comment>
<dbReference type="GO" id="GO:0004497">
    <property type="term" value="F:monooxygenase activity"/>
    <property type="evidence" value="ECO:0007669"/>
    <property type="project" value="UniProtKB-KW"/>
</dbReference>
<dbReference type="EMBL" id="JAPEIS010000004">
    <property type="protein sequence ID" value="KAJ8066962.1"/>
    <property type="molecule type" value="Genomic_DNA"/>
</dbReference>
<dbReference type="Proteomes" id="UP001152300">
    <property type="component" value="Unassembled WGS sequence"/>
</dbReference>
<evidence type="ECO:0000313" key="9">
    <source>
        <dbReference type="EMBL" id="KAJ8066962.1"/>
    </source>
</evidence>
<dbReference type="PANTHER" id="PTHR13789:SF261">
    <property type="entry name" value="HYDROXYLASE, PUTATIVE (AFU_ORTHOLOGUE AFUA_7G00590)-RELATED"/>
    <property type="match status" value="1"/>
</dbReference>
<keyword evidence="3" id="KW-0274">FAD</keyword>
<evidence type="ECO:0000256" key="4">
    <source>
        <dbReference type="ARBA" id="ARBA00023002"/>
    </source>
</evidence>
<feature type="region of interest" description="Disordered" evidence="6">
    <location>
        <begin position="721"/>
        <end position="746"/>
    </location>
</feature>
<dbReference type="Gene3D" id="2.40.400.10">
    <property type="entry name" value="Acetoacetate decarboxylase-like"/>
    <property type="match status" value="1"/>
</dbReference>
<dbReference type="GO" id="GO:0071949">
    <property type="term" value="F:FAD binding"/>
    <property type="evidence" value="ECO:0007669"/>
    <property type="project" value="InterPro"/>
</dbReference>
<dbReference type="PRINTS" id="PR00420">
    <property type="entry name" value="RNGMNOXGNASE"/>
</dbReference>
<gene>
    <name evidence="9" type="ORF">OCU04_004342</name>
</gene>
<evidence type="ECO:0000259" key="8">
    <source>
        <dbReference type="Pfam" id="PF01494"/>
    </source>
</evidence>
<keyword evidence="2" id="KW-0285">Flavoprotein</keyword>
<feature type="region of interest" description="Disordered" evidence="6">
    <location>
        <begin position="661"/>
        <end position="708"/>
    </location>
</feature>
<feature type="chain" id="PRO_5040888716" description="FAD-binding domain-containing protein" evidence="7">
    <location>
        <begin position="18"/>
        <end position="777"/>
    </location>
</feature>
<evidence type="ECO:0000256" key="7">
    <source>
        <dbReference type="SAM" id="SignalP"/>
    </source>
</evidence>
<name>A0A9X0DMB4_9HELO</name>
<evidence type="ECO:0000256" key="5">
    <source>
        <dbReference type="ARBA" id="ARBA00023033"/>
    </source>
</evidence>
<feature type="signal peptide" evidence="7">
    <location>
        <begin position="1"/>
        <end position="17"/>
    </location>
</feature>
<dbReference type="PANTHER" id="PTHR13789">
    <property type="entry name" value="MONOOXYGENASE"/>
    <property type="match status" value="1"/>
</dbReference>
<evidence type="ECO:0000256" key="3">
    <source>
        <dbReference type="ARBA" id="ARBA00022827"/>
    </source>
</evidence>
<dbReference type="OrthoDB" id="1047367at2759"/>
<dbReference type="SUPFAM" id="SSF54373">
    <property type="entry name" value="FAD-linked reductases, C-terminal domain"/>
    <property type="match status" value="1"/>
</dbReference>
<keyword evidence="7" id="KW-0732">Signal</keyword>
<protein>
    <recommendedName>
        <fullName evidence="8">FAD-binding domain-containing protein</fullName>
    </recommendedName>
</protein>
<dbReference type="AlphaFoldDB" id="A0A9X0DMB4"/>
<comment type="caution">
    <text evidence="9">The sequence shown here is derived from an EMBL/GenBank/DDBJ whole genome shotgun (WGS) entry which is preliminary data.</text>
</comment>
<evidence type="ECO:0000256" key="2">
    <source>
        <dbReference type="ARBA" id="ARBA00022630"/>
    </source>
</evidence>
<evidence type="ECO:0000256" key="1">
    <source>
        <dbReference type="ARBA" id="ARBA00007992"/>
    </source>
</evidence>
<dbReference type="InterPro" id="IPR002938">
    <property type="entry name" value="FAD-bd"/>
</dbReference>
<dbReference type="Pfam" id="PF01494">
    <property type="entry name" value="FAD_binding_3"/>
    <property type="match status" value="1"/>
</dbReference>
<reference evidence="9" key="1">
    <citation type="submission" date="2022-11" db="EMBL/GenBank/DDBJ databases">
        <title>Genome Resource of Sclerotinia nivalis Strain SnTB1, a Plant Pathogen Isolated from American Ginseng.</title>
        <authorList>
            <person name="Fan S."/>
        </authorList>
    </citation>
    <scope>NUCLEOTIDE SEQUENCE</scope>
    <source>
        <strain evidence="9">SnTB1</strain>
    </source>
</reference>
<dbReference type="SUPFAM" id="SSF51905">
    <property type="entry name" value="FAD/NAD(P)-binding domain"/>
    <property type="match status" value="1"/>
</dbReference>
<proteinExistence type="inferred from homology"/>
<keyword evidence="5" id="KW-0503">Monooxygenase</keyword>
<evidence type="ECO:0000313" key="10">
    <source>
        <dbReference type="Proteomes" id="UP001152300"/>
    </source>
</evidence>
<dbReference type="InterPro" id="IPR023375">
    <property type="entry name" value="ADC_dom_sf"/>
</dbReference>
<keyword evidence="10" id="KW-1185">Reference proteome</keyword>
<feature type="compositionally biased region" description="Low complexity" evidence="6">
    <location>
        <begin position="665"/>
        <end position="677"/>
    </location>
</feature>
<evidence type="ECO:0000256" key="6">
    <source>
        <dbReference type="SAM" id="MobiDB-lite"/>
    </source>
</evidence>
<dbReference type="Gene3D" id="3.50.50.60">
    <property type="entry name" value="FAD/NAD(P)-binding domain"/>
    <property type="match status" value="1"/>
</dbReference>
<feature type="domain" description="FAD-binding" evidence="8">
    <location>
        <begin position="4"/>
        <end position="374"/>
    </location>
</feature>
<dbReference type="InterPro" id="IPR050493">
    <property type="entry name" value="FAD-dep_Monooxygenase_BioMet"/>
</dbReference>
<keyword evidence="4" id="KW-0560">Oxidoreductase</keyword>
<accession>A0A9X0DMB4</accession>
<organism evidence="9 10">
    <name type="scientific">Sclerotinia nivalis</name>
    <dbReference type="NCBI Taxonomy" id="352851"/>
    <lineage>
        <taxon>Eukaryota</taxon>
        <taxon>Fungi</taxon>
        <taxon>Dikarya</taxon>
        <taxon>Ascomycota</taxon>
        <taxon>Pezizomycotina</taxon>
        <taxon>Leotiomycetes</taxon>
        <taxon>Helotiales</taxon>
        <taxon>Sclerotiniaceae</taxon>
        <taxon>Sclerotinia</taxon>
    </lineage>
</organism>
<dbReference type="InterPro" id="IPR036188">
    <property type="entry name" value="FAD/NAD-bd_sf"/>
</dbReference>
<sequence>MPLKILIVGAGIGGLTAAIALREQGHEITIFEQSQFASEYGAAIHIQPNSNGILRRLNIFLEESGANPLNWMTEYTSTGSLNRSMDLVEIDKKWHHPWLLAHRVQLHSHLKSKALTLSSPNPPITLLTSHKVTTPNPTTSTVYFSNGTSRTGDLIIGADGVHSLTRSFVQTPSSSIKPFPSGKSAYRFLLTRASVLSNPKTAKYMQKEGELIMWFGTDRRVIVYPTSSNSLLNFVCIHPDVLSESENNGEGWGKGGNKENLLKIYEGWDEDLLEMLKMAPLTTSSDTNTTGTLKVWRLLDMHPLPTFTKENLVLLGDAAHPYLPHQGQGAGSAIEDAAALAVVLPGDVREEEIQERLKLYENIRMGRAHRIQEFSRVLGRDPGEGNDVVVDVLQFVNHNLQHDEWDNSTHELRKWMWKRNPHLSSYYLIPASFGPLPALKPPRNYTSALPSSNILNATSNLTFTPTITKTTATLTFTTSRTLLQNFFPIDSNSFRFINPGIISTASWRYISWEYEKETENAEVDNHQDIKKYEQLLFCIEGVQYIRKNGEDGENEEVVKGTYIPILFANCSSREEGKDDDNNKNAETKFEINHTNSENGIHTCEIYSSVQGTGERWGNLKLGELKEVVEEKIEGSREKEKDEGRGEEAFLLWRYSTPLSASLDINPPNKNTNTKTNPQSPSGQLHYISSSSTSLPPSPSPYTPPFLHTKKYTSKTGSFSIKELISTPPPPSSSSPSSSSAQLKPHTTISTNQIISRVAEIPYYEILDAELEIVVEGD</sequence>